<dbReference type="PRINTS" id="PR00081">
    <property type="entry name" value="GDHRDH"/>
</dbReference>
<evidence type="ECO:0000256" key="2">
    <source>
        <dbReference type="RuleBase" id="RU000363"/>
    </source>
</evidence>
<dbReference type="PANTHER" id="PTHR42760:SF135">
    <property type="entry name" value="BLL7886 PROTEIN"/>
    <property type="match status" value="1"/>
</dbReference>
<comment type="similarity">
    <text evidence="1 2">Belongs to the short-chain dehydrogenases/reductases (SDR) family.</text>
</comment>
<dbReference type="InterPro" id="IPR020904">
    <property type="entry name" value="Sc_DH/Rdtase_CS"/>
</dbReference>
<comment type="caution">
    <text evidence="3">The sequence shown here is derived from an EMBL/GenBank/DDBJ whole genome shotgun (WGS) entry which is preliminary data.</text>
</comment>
<evidence type="ECO:0000313" key="4">
    <source>
        <dbReference type="Proteomes" id="UP001228044"/>
    </source>
</evidence>
<dbReference type="Gene3D" id="3.40.50.720">
    <property type="entry name" value="NAD(P)-binding Rossmann-like Domain"/>
    <property type="match status" value="1"/>
</dbReference>
<dbReference type="Proteomes" id="UP001228044">
    <property type="component" value="Unassembled WGS sequence"/>
</dbReference>
<dbReference type="RefSeq" id="WP_290358004.1">
    <property type="nucleotide sequence ID" value="NZ_JAUHHC010000001.1"/>
</dbReference>
<evidence type="ECO:0000256" key="1">
    <source>
        <dbReference type="ARBA" id="ARBA00006484"/>
    </source>
</evidence>
<organism evidence="3 4">
    <name type="scientific">Roseateles violae</name>
    <dbReference type="NCBI Taxonomy" id="3058042"/>
    <lineage>
        <taxon>Bacteria</taxon>
        <taxon>Pseudomonadati</taxon>
        <taxon>Pseudomonadota</taxon>
        <taxon>Betaproteobacteria</taxon>
        <taxon>Burkholderiales</taxon>
        <taxon>Sphaerotilaceae</taxon>
        <taxon>Roseateles</taxon>
    </lineage>
</organism>
<dbReference type="PRINTS" id="PR00080">
    <property type="entry name" value="SDRFAMILY"/>
</dbReference>
<protein>
    <submittedName>
        <fullName evidence="3">SDR family NAD(P)-dependent oxidoreductase</fullName>
    </submittedName>
</protein>
<reference evidence="3 4" key="1">
    <citation type="submission" date="2023-06" db="EMBL/GenBank/DDBJ databases">
        <title>Pelomonas sp. PFR6 16S ribosomal RNA gene Genome sequencing and assembly.</title>
        <authorList>
            <person name="Woo H."/>
        </authorList>
    </citation>
    <scope>NUCLEOTIDE SEQUENCE [LARGE SCALE GENOMIC DNA]</scope>
    <source>
        <strain evidence="3 4">PFR6</strain>
    </source>
</reference>
<dbReference type="SUPFAM" id="SSF51735">
    <property type="entry name" value="NAD(P)-binding Rossmann-fold domains"/>
    <property type="match status" value="1"/>
</dbReference>
<proteinExistence type="inferred from homology"/>
<dbReference type="EMBL" id="JAUHHC010000001">
    <property type="protein sequence ID" value="MDN3919710.1"/>
    <property type="molecule type" value="Genomic_DNA"/>
</dbReference>
<sequence length="213" mass="21621">MQATLEGRRIAVTGGFGALGRALAQVLDAAGARVALLDRAALPAGLPARFVALGGVDLSEAAHARAALDQAASRLGGLDGLANVAGGFLWETVESGGIESWDRMQAINLRTALLASQAALPHLLAAGGGRIVNVGSGGAQQAGLGMGAYAAAKAGVARLTEAMAEEFKDRGLNVNAVLPGMLDTPANRAEMPQADFTRWVAPEALAQVMAFLL</sequence>
<keyword evidence="4" id="KW-1185">Reference proteome</keyword>
<evidence type="ECO:0000313" key="3">
    <source>
        <dbReference type="EMBL" id="MDN3919710.1"/>
    </source>
</evidence>
<name>A0ABT8DRP0_9BURK</name>
<dbReference type="PROSITE" id="PS00061">
    <property type="entry name" value="ADH_SHORT"/>
    <property type="match status" value="1"/>
</dbReference>
<accession>A0ABT8DRP0</accession>
<dbReference type="InterPro" id="IPR002347">
    <property type="entry name" value="SDR_fam"/>
</dbReference>
<dbReference type="PANTHER" id="PTHR42760">
    <property type="entry name" value="SHORT-CHAIN DEHYDROGENASES/REDUCTASES FAMILY MEMBER"/>
    <property type="match status" value="1"/>
</dbReference>
<dbReference type="Pfam" id="PF00106">
    <property type="entry name" value="adh_short"/>
    <property type="match status" value="1"/>
</dbReference>
<dbReference type="InterPro" id="IPR036291">
    <property type="entry name" value="NAD(P)-bd_dom_sf"/>
</dbReference>
<gene>
    <name evidence="3" type="ORF">QWJ38_05360</name>
</gene>